<sequence>MMIGTAIRCEAFWASAPTPHLSAGDAPRVVRRQTRSAVRGRPVRQDQWMRLALAWALAFALCLTTIVSGAAAHETVELGAAPAAVEALKITDAPSKQEAPKKLLFAMVCTGHCAAHAFAMPSTAAAPVLVPVVRAGWPVLDDQWAQVTRPSRLERPPRA</sequence>
<gene>
    <name evidence="2" type="ordered locus">PHZ_p0237</name>
</gene>
<name>B4RIK5_PHEZH</name>
<evidence type="ECO:0000313" key="2">
    <source>
        <dbReference type="EMBL" id="ACG80180.1"/>
    </source>
</evidence>
<dbReference type="RefSeq" id="WP_012520477.1">
    <property type="nucleotide sequence ID" value="NC_011143.1"/>
</dbReference>
<dbReference type="OrthoDB" id="7188734at2"/>
<feature type="transmembrane region" description="Helical" evidence="1">
    <location>
        <begin position="51"/>
        <end position="72"/>
    </location>
</feature>
<dbReference type="EMBL" id="CP000748">
    <property type="protein sequence ID" value="ACG80180.1"/>
    <property type="molecule type" value="Genomic_DNA"/>
</dbReference>
<keyword evidence="1" id="KW-0472">Membrane</keyword>
<keyword evidence="1" id="KW-0812">Transmembrane</keyword>
<evidence type="ECO:0000256" key="1">
    <source>
        <dbReference type="SAM" id="Phobius"/>
    </source>
</evidence>
<dbReference type="Proteomes" id="UP000001868">
    <property type="component" value="Plasmid pHLK1"/>
</dbReference>
<proteinExistence type="predicted"/>
<geneLocation type="plasmid" evidence="3">
    <name>pHLK1</name>
</geneLocation>
<reference evidence="2 3" key="1">
    <citation type="journal article" date="2008" name="BMC Genomics">
        <title>Complete genome of Phenylobacterium zucineum - a novel facultative intracellular bacterium isolated from human erythroleukemia cell line K562.</title>
        <authorList>
            <person name="Luo Y."/>
            <person name="Xu X."/>
            <person name="Ding Z."/>
            <person name="Liu Z."/>
            <person name="Zhang B."/>
            <person name="Yan Z."/>
            <person name="Sun J."/>
            <person name="Hu S."/>
            <person name="Hu X."/>
        </authorList>
    </citation>
    <scope>NUCLEOTIDE SEQUENCE [LARGE SCALE GENOMIC DNA]</scope>
    <source>
        <strain evidence="3">HLK1</strain>
        <plasmid evidence="3">HLK1</plasmid>
        <plasmid evidence="3">Plasmid pHLK1</plasmid>
    </source>
</reference>
<dbReference type="KEGG" id="pzu:PHZ_p0237"/>
<dbReference type="AlphaFoldDB" id="B4RIK5"/>
<evidence type="ECO:0000313" key="3">
    <source>
        <dbReference type="Proteomes" id="UP000001868"/>
    </source>
</evidence>
<keyword evidence="1" id="KW-1133">Transmembrane helix</keyword>
<organism evidence="2 3">
    <name type="scientific">Phenylobacterium zucineum (strain HLK1)</name>
    <dbReference type="NCBI Taxonomy" id="450851"/>
    <lineage>
        <taxon>Bacteria</taxon>
        <taxon>Pseudomonadati</taxon>
        <taxon>Pseudomonadota</taxon>
        <taxon>Alphaproteobacteria</taxon>
        <taxon>Caulobacterales</taxon>
        <taxon>Caulobacteraceae</taxon>
        <taxon>Phenylobacterium</taxon>
    </lineage>
</organism>
<protein>
    <submittedName>
        <fullName evidence="2">Putative cation efflux transporter, CDF family protein</fullName>
    </submittedName>
</protein>
<keyword evidence="2" id="KW-0614">Plasmid</keyword>
<accession>B4RIK5</accession>
<dbReference type="HOGENOM" id="CLU_1659112_0_0_5"/>
<keyword evidence="3" id="KW-1185">Reference proteome</keyword>